<evidence type="ECO:0000256" key="2">
    <source>
        <dbReference type="ARBA" id="ARBA00022490"/>
    </source>
</evidence>
<accession>E4RZG8</accession>
<dbReference type="AlphaFoldDB" id="E4RZG8"/>
<dbReference type="GO" id="GO:0005737">
    <property type="term" value="C:cytoplasm"/>
    <property type="evidence" value="ECO:0007669"/>
    <property type="project" value="UniProtKB-SubCell"/>
</dbReference>
<dbReference type="PANTHER" id="PTHR30100:SF1">
    <property type="entry name" value="PHOSPHATE ACYLTRANSFERASE"/>
    <property type="match status" value="1"/>
</dbReference>
<dbReference type="InterPro" id="IPR003664">
    <property type="entry name" value="FA_synthesis"/>
</dbReference>
<dbReference type="HOGENOM" id="CLU_039379_1_1_10"/>
<evidence type="ECO:0000256" key="8">
    <source>
        <dbReference type="ARBA" id="ARBA00024069"/>
    </source>
</evidence>
<protein>
    <recommendedName>
        <fullName evidence="8 10">Phosphate acyltransferase</fullName>
        <ecNumber evidence="8 10">2.3.1.274</ecNumber>
    </recommendedName>
    <alternativeName>
        <fullName evidence="10">Acyl-ACP phosphotransacylase</fullName>
    </alternativeName>
    <alternativeName>
        <fullName evidence="10">Acyl-[acyl-carrier-protein]--phosphate acyltransferase</fullName>
    </alternativeName>
    <alternativeName>
        <fullName evidence="10">Phosphate-acyl-ACP acyltransferase</fullName>
    </alternativeName>
</protein>
<comment type="pathway">
    <text evidence="10">Lipid metabolism; phospholipid metabolism.</text>
</comment>
<evidence type="ECO:0000256" key="4">
    <source>
        <dbReference type="ARBA" id="ARBA00022679"/>
    </source>
</evidence>
<dbReference type="UniPathway" id="UPA00085"/>
<dbReference type="RefSeq" id="WP_013408441.1">
    <property type="nucleotide sequence ID" value="NC_014655.1"/>
</dbReference>
<reference key="1">
    <citation type="submission" date="2010-11" db="EMBL/GenBank/DDBJ databases">
        <title>The complete genome of Leadbetterella byssophila DSM 17132.</title>
        <authorList>
            <consortium name="US DOE Joint Genome Institute (JGI-PGF)"/>
            <person name="Lucas S."/>
            <person name="Copeland A."/>
            <person name="Lapidus A."/>
            <person name="Glavina del Rio T."/>
            <person name="Dalin E."/>
            <person name="Tice H."/>
            <person name="Bruce D."/>
            <person name="Goodwin L."/>
            <person name="Pitluck S."/>
            <person name="Kyrpides N."/>
            <person name="Mavromatis K."/>
            <person name="Ivanova N."/>
            <person name="Teshima H."/>
            <person name="Brettin T."/>
            <person name="Detter J.C."/>
            <person name="Han C."/>
            <person name="Tapia R."/>
            <person name="Land M."/>
            <person name="Hauser L."/>
            <person name="Markowitz V."/>
            <person name="Cheng J.-F."/>
            <person name="Hugenholtz P."/>
            <person name="Woyke T."/>
            <person name="Wu D."/>
            <person name="Tindall B."/>
            <person name="Pomrenke H.G."/>
            <person name="Brambilla E."/>
            <person name="Klenk H.-P."/>
            <person name="Eisen J.A."/>
        </authorList>
    </citation>
    <scope>NUCLEOTIDE SEQUENCE [LARGE SCALE GENOMIC DNA]</scope>
    <source>
        <strain>DSM 17132</strain>
    </source>
</reference>
<keyword evidence="3 10" id="KW-0444">Lipid biosynthesis</keyword>
<keyword evidence="2 10" id="KW-0963">Cytoplasm</keyword>
<dbReference type="GO" id="GO:0008654">
    <property type="term" value="P:phospholipid biosynthetic process"/>
    <property type="evidence" value="ECO:0007669"/>
    <property type="project" value="UniProtKB-KW"/>
</dbReference>
<sequence length="315" mass="33786">MSMKRIAVDAMGGDYAPKAVVEGAVMAASELPEDYQIVLVGRKDAMLEVLRPLTYRAGSIEMVEAADVIEMGEHPTRAFGQKPNSSIGVGFKLLKEGTVSAFCSAGNTGAMMVGSLFTLKTVGNIQRPPIAGYLPLKGGSYGIMLDIGANADCKPEVLNQFAELGSTYAKYTLNLENPRVGLLNIGEEEEKGNTVAQATYQLLKNNKKIQFIGNVEGRDIFNGKADVIVTDGFTGNIIFKMGESMYEHASSVGIEDELIDRMNYEVVGGSPIIGINGNVIVGHGISSPTAVKNMIRLAQRQIESQVVEKIKEAFA</sequence>
<dbReference type="PANTHER" id="PTHR30100">
    <property type="entry name" value="FATTY ACID/PHOSPHOLIPID SYNTHESIS PROTEIN PLSX"/>
    <property type="match status" value="1"/>
</dbReference>
<evidence type="ECO:0000313" key="11">
    <source>
        <dbReference type="EMBL" id="ADQ17392.1"/>
    </source>
</evidence>
<keyword evidence="7 10" id="KW-1208">Phospholipid metabolism</keyword>
<dbReference type="PIRSF" id="PIRSF002465">
    <property type="entry name" value="Phsphlp_syn_PlsX"/>
    <property type="match status" value="1"/>
</dbReference>
<dbReference type="HAMAP" id="MF_00019">
    <property type="entry name" value="PlsX"/>
    <property type="match status" value="1"/>
</dbReference>
<evidence type="ECO:0000256" key="10">
    <source>
        <dbReference type="HAMAP-Rule" id="MF_00019"/>
    </source>
</evidence>
<dbReference type="Gene3D" id="3.40.718.10">
    <property type="entry name" value="Isopropylmalate Dehydrogenase"/>
    <property type="match status" value="1"/>
</dbReference>
<comment type="subunit">
    <text evidence="9 10">Homodimer. Probably interacts with PlsY.</text>
</comment>
<comment type="similarity">
    <text evidence="10">Belongs to the PlsX family.</text>
</comment>
<keyword evidence="4 10" id="KW-0808">Transferase</keyword>
<gene>
    <name evidence="10" type="primary">plsX</name>
    <name evidence="11" type="ordered locus">Lbys_1685</name>
</gene>
<evidence type="ECO:0000256" key="7">
    <source>
        <dbReference type="ARBA" id="ARBA00023264"/>
    </source>
</evidence>
<comment type="function">
    <text evidence="10">Catalyzes the reversible formation of acyl-phosphate (acyl-PO(4)) from acyl-[acyl-carrier-protein] (acyl-ACP). This enzyme utilizes acyl-ACP as fatty acyl donor, but not acyl-CoA.</text>
</comment>
<keyword evidence="5 10" id="KW-0443">Lipid metabolism</keyword>
<keyword evidence="6 10" id="KW-0594">Phospholipid biosynthesis</keyword>
<dbReference type="EC" id="2.3.1.274" evidence="8 10"/>
<dbReference type="KEGG" id="lby:Lbys_1685"/>
<dbReference type="InterPro" id="IPR012281">
    <property type="entry name" value="Phospholipid_synth_PlsX-like"/>
</dbReference>
<evidence type="ECO:0000256" key="1">
    <source>
        <dbReference type="ARBA" id="ARBA00001232"/>
    </source>
</evidence>
<evidence type="ECO:0000313" key="12">
    <source>
        <dbReference type="Proteomes" id="UP000007435"/>
    </source>
</evidence>
<dbReference type="EMBL" id="CP002305">
    <property type="protein sequence ID" value="ADQ17392.1"/>
    <property type="molecule type" value="Genomic_DNA"/>
</dbReference>
<reference evidence="11 12" key="2">
    <citation type="journal article" date="2011" name="Stand. Genomic Sci.">
        <title>Complete genome sequence of Leadbetterella byssophila type strain (4M15).</title>
        <authorList>
            <person name="Abt B."/>
            <person name="Teshima H."/>
            <person name="Lucas S."/>
            <person name="Lapidus A."/>
            <person name="Del Rio T.G."/>
            <person name="Nolan M."/>
            <person name="Tice H."/>
            <person name="Cheng J.F."/>
            <person name="Pitluck S."/>
            <person name="Liolios K."/>
            <person name="Pagani I."/>
            <person name="Ivanova N."/>
            <person name="Mavromatis K."/>
            <person name="Pati A."/>
            <person name="Tapia R."/>
            <person name="Han C."/>
            <person name="Goodwin L."/>
            <person name="Chen A."/>
            <person name="Palaniappan K."/>
            <person name="Land M."/>
            <person name="Hauser L."/>
            <person name="Chang Y.J."/>
            <person name="Jeffries C.D."/>
            <person name="Rohde M."/>
            <person name="Goker M."/>
            <person name="Tindall B.J."/>
            <person name="Detter J.C."/>
            <person name="Woyke T."/>
            <person name="Bristow J."/>
            <person name="Eisen J.A."/>
            <person name="Markowitz V."/>
            <person name="Hugenholtz P."/>
            <person name="Klenk H.P."/>
            <person name="Kyrpides N.C."/>
        </authorList>
    </citation>
    <scope>NUCLEOTIDE SEQUENCE [LARGE SCALE GENOMIC DNA]</scope>
    <source>
        <strain evidence="12">DSM 17132 / JCM 16389 / KACC 11308 / NBRC 106382 / 4M15</strain>
    </source>
</reference>
<evidence type="ECO:0000256" key="9">
    <source>
        <dbReference type="ARBA" id="ARBA00046608"/>
    </source>
</evidence>
<evidence type="ECO:0000256" key="6">
    <source>
        <dbReference type="ARBA" id="ARBA00023209"/>
    </source>
</evidence>
<evidence type="ECO:0000256" key="3">
    <source>
        <dbReference type="ARBA" id="ARBA00022516"/>
    </source>
</evidence>
<keyword evidence="11" id="KW-0012">Acyltransferase</keyword>
<dbReference type="SUPFAM" id="SSF53659">
    <property type="entry name" value="Isocitrate/Isopropylmalate dehydrogenase-like"/>
    <property type="match status" value="1"/>
</dbReference>
<name>E4RZG8_LEAB4</name>
<comment type="subcellular location">
    <subcellularLocation>
        <location evidence="10">Cytoplasm</location>
    </subcellularLocation>
    <text evidence="10">Associated with the membrane possibly through PlsY.</text>
</comment>
<dbReference type="GO" id="GO:0006633">
    <property type="term" value="P:fatty acid biosynthetic process"/>
    <property type="evidence" value="ECO:0007669"/>
    <property type="project" value="UniProtKB-UniRule"/>
</dbReference>
<dbReference type="Pfam" id="PF02504">
    <property type="entry name" value="FA_synthesis"/>
    <property type="match status" value="1"/>
</dbReference>
<dbReference type="eggNOG" id="COG0416">
    <property type="taxonomic scope" value="Bacteria"/>
</dbReference>
<organism evidence="11 12">
    <name type="scientific">Leadbetterella byssophila (strain DSM 17132 / JCM 16389 / KACC 11308 / NBRC 106382 / 4M15)</name>
    <dbReference type="NCBI Taxonomy" id="649349"/>
    <lineage>
        <taxon>Bacteria</taxon>
        <taxon>Pseudomonadati</taxon>
        <taxon>Bacteroidota</taxon>
        <taxon>Cytophagia</taxon>
        <taxon>Cytophagales</taxon>
        <taxon>Leadbetterellaceae</taxon>
        <taxon>Leadbetterella</taxon>
    </lineage>
</organism>
<comment type="catalytic activity">
    <reaction evidence="1 10">
        <text>a fatty acyl-[ACP] + phosphate = an acyl phosphate + holo-[ACP]</text>
        <dbReference type="Rhea" id="RHEA:42292"/>
        <dbReference type="Rhea" id="RHEA-COMP:9685"/>
        <dbReference type="Rhea" id="RHEA-COMP:14125"/>
        <dbReference type="ChEBI" id="CHEBI:43474"/>
        <dbReference type="ChEBI" id="CHEBI:59918"/>
        <dbReference type="ChEBI" id="CHEBI:64479"/>
        <dbReference type="ChEBI" id="CHEBI:138651"/>
        <dbReference type="EC" id="2.3.1.274"/>
    </reaction>
</comment>
<proteinExistence type="inferred from homology"/>
<dbReference type="GO" id="GO:0043811">
    <property type="term" value="F:phosphate:acyl-[acyl carrier protein] acyltransferase activity"/>
    <property type="evidence" value="ECO:0007669"/>
    <property type="project" value="UniProtKB-UniRule"/>
</dbReference>
<dbReference type="Proteomes" id="UP000007435">
    <property type="component" value="Chromosome"/>
</dbReference>
<dbReference type="NCBIfam" id="TIGR00182">
    <property type="entry name" value="plsX"/>
    <property type="match status" value="1"/>
</dbReference>
<evidence type="ECO:0000256" key="5">
    <source>
        <dbReference type="ARBA" id="ARBA00023098"/>
    </source>
</evidence>
<keyword evidence="12" id="KW-1185">Reference proteome</keyword>
<dbReference type="STRING" id="649349.Lbys_1685"/>